<feature type="compositionally biased region" description="Low complexity" evidence="12">
    <location>
        <begin position="115"/>
        <end position="131"/>
    </location>
</feature>
<comment type="subunit">
    <text evidence="9">Homohexamer. The homohexamer assembles into an open ring structure.</text>
</comment>
<dbReference type="SMART" id="SM00382">
    <property type="entry name" value="AAA"/>
    <property type="match status" value="1"/>
</dbReference>
<feature type="compositionally biased region" description="Basic residues" evidence="12">
    <location>
        <begin position="224"/>
        <end position="234"/>
    </location>
</feature>
<dbReference type="InterPro" id="IPR004665">
    <property type="entry name" value="Term_rho"/>
</dbReference>
<dbReference type="EMBL" id="BAABAE010000003">
    <property type="protein sequence ID" value="GAA3747846.1"/>
    <property type="molecule type" value="Genomic_DNA"/>
</dbReference>
<dbReference type="HAMAP" id="MF_01884">
    <property type="entry name" value="Rho"/>
    <property type="match status" value="1"/>
</dbReference>
<keyword evidence="3 9" id="KW-0378">Hydrolase</keyword>
<dbReference type="NCBIfam" id="TIGR00767">
    <property type="entry name" value="rho"/>
    <property type="match status" value="1"/>
</dbReference>
<keyword evidence="1 9" id="KW-0806">Transcription termination</keyword>
<accession>A0ABP7FU21</accession>
<dbReference type="SUPFAM" id="SSF52540">
    <property type="entry name" value="P-loop containing nucleoside triphosphate hydrolases"/>
    <property type="match status" value="1"/>
</dbReference>
<comment type="caution">
    <text evidence="9">Lacks conserved residue(s) required for the propagation of feature annotation.</text>
</comment>
<dbReference type="SUPFAM" id="SSF50249">
    <property type="entry name" value="Nucleic acid-binding proteins"/>
    <property type="match status" value="1"/>
</dbReference>
<feature type="compositionally biased region" description="Basic and acidic residues" evidence="12">
    <location>
        <begin position="206"/>
        <end position="223"/>
    </location>
</feature>
<dbReference type="InterPro" id="IPR012340">
    <property type="entry name" value="NA-bd_OB-fold"/>
</dbReference>
<feature type="compositionally biased region" description="Basic and acidic residues" evidence="12">
    <location>
        <begin position="132"/>
        <end position="159"/>
    </location>
</feature>
<dbReference type="PANTHER" id="PTHR46425:SF1">
    <property type="entry name" value="TRANSCRIPTION TERMINATION FACTOR RHO"/>
    <property type="match status" value="1"/>
</dbReference>
<dbReference type="Gene3D" id="3.40.50.300">
    <property type="entry name" value="P-loop containing nucleotide triphosphate hydrolases"/>
    <property type="match status" value="1"/>
</dbReference>
<feature type="binding site" evidence="9">
    <location>
        <begin position="371"/>
        <end position="376"/>
    </location>
    <ligand>
        <name>ATP</name>
        <dbReference type="ChEBI" id="CHEBI:30616"/>
    </ligand>
</feature>
<comment type="similarity">
    <text evidence="9 11">Belongs to the Rho family.</text>
</comment>
<evidence type="ECO:0000313" key="15">
    <source>
        <dbReference type="Proteomes" id="UP001501004"/>
    </source>
</evidence>
<dbReference type="InterPro" id="IPR003593">
    <property type="entry name" value="AAA+_ATPase"/>
</dbReference>
<evidence type="ECO:0000256" key="3">
    <source>
        <dbReference type="ARBA" id="ARBA00022801"/>
    </source>
</evidence>
<dbReference type="InterPro" id="IPR000194">
    <property type="entry name" value="ATPase_F1/V1/A1_a/bsu_nucl-bd"/>
</dbReference>
<keyword evidence="8 9" id="KW-0804">Transcription</keyword>
<dbReference type="Pfam" id="PF07498">
    <property type="entry name" value="Rho_N"/>
    <property type="match status" value="1"/>
</dbReference>
<evidence type="ECO:0000256" key="7">
    <source>
        <dbReference type="ARBA" id="ARBA00023015"/>
    </source>
</evidence>
<keyword evidence="7 9" id="KW-0805">Transcription regulation</keyword>
<evidence type="ECO:0000256" key="4">
    <source>
        <dbReference type="ARBA" id="ARBA00022806"/>
    </source>
</evidence>
<feature type="compositionally biased region" description="Low complexity" evidence="12">
    <location>
        <begin position="178"/>
        <end position="189"/>
    </location>
</feature>
<dbReference type="InterPro" id="IPR027417">
    <property type="entry name" value="P-loop_NTPase"/>
</dbReference>
<keyword evidence="5 9" id="KW-0067">ATP-binding</keyword>
<feature type="region of interest" description="Disordered" evidence="12">
    <location>
        <begin position="60"/>
        <end position="244"/>
    </location>
</feature>
<protein>
    <recommendedName>
        <fullName evidence="9 10">Transcription termination factor Rho</fullName>
        <ecNumber evidence="9 10">3.6.4.-</ecNumber>
    </recommendedName>
    <alternativeName>
        <fullName evidence="9">ATP-dependent helicase Rho</fullName>
    </alternativeName>
</protein>
<keyword evidence="6 9" id="KW-0694">RNA-binding</keyword>
<dbReference type="Gene3D" id="2.40.50.140">
    <property type="entry name" value="Nucleic acid-binding proteins"/>
    <property type="match status" value="1"/>
</dbReference>
<dbReference type="SMART" id="SM00959">
    <property type="entry name" value="Rho_N"/>
    <property type="match status" value="1"/>
</dbReference>
<evidence type="ECO:0000256" key="1">
    <source>
        <dbReference type="ARBA" id="ARBA00022472"/>
    </source>
</evidence>
<sequence length="632" mass="67810">MTDPIVTDPNVRASGPDAGVTLTALRLPELQALATELGISGAAKLRKGELVETISEVQAAQAAPAAAPSADTAPADAAQADAAQTDAAPAAAPRKRAPRRATAAAGVVTSTVVDAPAEAQAEAPAEAPAAEKLAEKPAEQPAEQKESQEPGQESDHEGENAAGQRSRNRNRNRGGGDKQQQGDGQQDGRQQGDRQQGDRQQNGRQQDGRQQDGRQQDGDDRNGRNRYRDRKRRGQGGNDDLEPELTEDDVLIPVAGILDVLDNYAFVRTSGYLPGNNDVYVSLGQVKKYNLRKGDAVVGAIRQPREGENPGRQKYNAIVKIDSINGLPLDAAAERVEFGKLTPLYPTERLRLETEAGKLTTRIIDLVSPIGKGQRGLIVSPPKAGKTLVLQAIANAIAKNNPEVHLMVVLVDERPEEVTDMQRTVKGEVIASTFDRPAEDHTTVAELAIERAKRLVELGHDVVVLLDSITRLGRAYNLAAPASGRILSGGVDSSALYPPKRFFGAARNIEDGGSLTILATALVETGSKMDEVIFEEFKGTGNMELRLSRQLADKRIFPAVDVNASGTRREEMLMGADEVKVTWKLRRALAGLEQQQALEIVLGKLKETNSNVEFLMQIQKSLPGVAGASKDD</sequence>
<dbReference type="PANTHER" id="PTHR46425">
    <property type="entry name" value="TRANSCRIPTION TERMINATION FACTOR RHO"/>
    <property type="match status" value="1"/>
</dbReference>
<dbReference type="NCBIfam" id="NF006886">
    <property type="entry name" value="PRK09376.1"/>
    <property type="match status" value="1"/>
</dbReference>
<feature type="domain" description="Rho RNA-BD" evidence="13">
    <location>
        <begin position="251"/>
        <end position="328"/>
    </location>
</feature>
<keyword evidence="2 9" id="KW-0547">Nucleotide-binding</keyword>
<feature type="binding site" evidence="9">
    <location>
        <position position="414"/>
    </location>
    <ligand>
        <name>ATP</name>
        <dbReference type="ChEBI" id="CHEBI:30616"/>
    </ligand>
</feature>
<dbReference type="SUPFAM" id="SSF68912">
    <property type="entry name" value="Rho N-terminal domain-like"/>
    <property type="match status" value="1"/>
</dbReference>
<dbReference type="EC" id="3.6.4.-" evidence="9 10"/>
<dbReference type="InterPro" id="IPR011112">
    <property type="entry name" value="Rho-like_N"/>
</dbReference>
<dbReference type="InterPro" id="IPR036269">
    <property type="entry name" value="Rho_N_sf"/>
</dbReference>
<dbReference type="InterPro" id="IPR011113">
    <property type="entry name" value="Rho_RNA-bd"/>
</dbReference>
<dbReference type="RefSeq" id="WP_425561967.1">
    <property type="nucleotide sequence ID" value="NZ_BAABAE010000003.1"/>
</dbReference>
<evidence type="ECO:0000256" key="10">
    <source>
        <dbReference type="NCBIfam" id="TIGR00767"/>
    </source>
</evidence>
<evidence type="ECO:0000256" key="5">
    <source>
        <dbReference type="ARBA" id="ARBA00022840"/>
    </source>
</evidence>
<dbReference type="Pfam" id="PF07497">
    <property type="entry name" value="Rho_RNA_bind"/>
    <property type="match status" value="1"/>
</dbReference>
<feature type="binding site" evidence="9">
    <location>
        <begin position="383"/>
        <end position="388"/>
    </location>
    <ligand>
        <name>ATP</name>
        <dbReference type="ChEBI" id="CHEBI:30616"/>
    </ligand>
</feature>
<evidence type="ECO:0000256" key="11">
    <source>
        <dbReference type="PROSITE-ProRule" id="PRU01203"/>
    </source>
</evidence>
<reference evidence="15" key="1">
    <citation type="journal article" date="2019" name="Int. J. Syst. Evol. Microbiol.">
        <title>The Global Catalogue of Microorganisms (GCM) 10K type strain sequencing project: providing services to taxonomists for standard genome sequencing and annotation.</title>
        <authorList>
            <consortium name="The Broad Institute Genomics Platform"/>
            <consortium name="The Broad Institute Genome Sequencing Center for Infectious Disease"/>
            <person name="Wu L."/>
            <person name="Ma J."/>
        </authorList>
    </citation>
    <scope>NUCLEOTIDE SEQUENCE [LARGE SCALE GENOMIC DNA]</scope>
    <source>
        <strain evidence="15">JCM 16949</strain>
    </source>
</reference>
<evidence type="ECO:0000256" key="2">
    <source>
        <dbReference type="ARBA" id="ARBA00022741"/>
    </source>
</evidence>
<evidence type="ECO:0000256" key="9">
    <source>
        <dbReference type="HAMAP-Rule" id="MF_01884"/>
    </source>
</evidence>
<evidence type="ECO:0000256" key="6">
    <source>
        <dbReference type="ARBA" id="ARBA00022884"/>
    </source>
</evidence>
<evidence type="ECO:0000256" key="12">
    <source>
        <dbReference type="SAM" id="MobiDB-lite"/>
    </source>
</evidence>
<organism evidence="14 15">
    <name type="scientific">Leifsonella bigeumensis</name>
    <dbReference type="NCBI Taxonomy" id="433643"/>
    <lineage>
        <taxon>Bacteria</taxon>
        <taxon>Bacillati</taxon>
        <taxon>Actinomycetota</taxon>
        <taxon>Actinomycetes</taxon>
        <taxon>Micrococcales</taxon>
        <taxon>Microbacteriaceae</taxon>
        <taxon>Leifsonella</taxon>
    </lineage>
</organism>
<keyword evidence="4 9" id="KW-0347">Helicase</keyword>
<evidence type="ECO:0000256" key="8">
    <source>
        <dbReference type="ARBA" id="ARBA00023163"/>
    </source>
</evidence>
<dbReference type="CDD" id="cd04459">
    <property type="entry name" value="Rho_CSD"/>
    <property type="match status" value="1"/>
</dbReference>
<comment type="function">
    <text evidence="9">Facilitates transcription termination by a mechanism that involves Rho binding to the nascent RNA, activation of Rho's RNA-dependent ATPase activity, and release of the mRNA from the DNA template.</text>
</comment>
<dbReference type="SMART" id="SM00357">
    <property type="entry name" value="CSP"/>
    <property type="match status" value="1"/>
</dbReference>
<dbReference type="InterPro" id="IPR011129">
    <property type="entry name" value="CSD"/>
</dbReference>
<dbReference type="CDD" id="cd01128">
    <property type="entry name" value="rho_factor_C"/>
    <property type="match status" value="1"/>
</dbReference>
<keyword evidence="15" id="KW-1185">Reference proteome</keyword>
<dbReference type="Pfam" id="PF00006">
    <property type="entry name" value="ATP-synt_ab"/>
    <property type="match status" value="1"/>
</dbReference>
<dbReference type="InterPro" id="IPR041703">
    <property type="entry name" value="Rho_factor_ATP-bd"/>
</dbReference>
<name>A0ABP7FU21_9MICO</name>
<gene>
    <name evidence="9" type="primary">rho</name>
    <name evidence="14" type="ORF">GCM10022239_24170</name>
</gene>
<feature type="compositionally biased region" description="Low complexity" evidence="12">
    <location>
        <begin position="60"/>
        <end position="92"/>
    </location>
</feature>
<comment type="caution">
    <text evidence="14">The sequence shown here is derived from an EMBL/GenBank/DDBJ whole genome shotgun (WGS) entry which is preliminary data.</text>
</comment>
<dbReference type="Proteomes" id="UP001501004">
    <property type="component" value="Unassembled WGS sequence"/>
</dbReference>
<evidence type="ECO:0000313" key="14">
    <source>
        <dbReference type="EMBL" id="GAA3747846.1"/>
    </source>
</evidence>
<evidence type="ECO:0000259" key="13">
    <source>
        <dbReference type="PROSITE" id="PS51856"/>
    </source>
</evidence>
<proteinExistence type="inferred from homology"/>
<dbReference type="PROSITE" id="PS51856">
    <property type="entry name" value="RHO_RNA_BD"/>
    <property type="match status" value="1"/>
</dbReference>